<keyword evidence="3" id="KW-1185">Reference proteome</keyword>
<name>A0A9P4NBD9_9PLEO</name>
<feature type="region of interest" description="Disordered" evidence="1">
    <location>
        <begin position="148"/>
        <end position="213"/>
    </location>
</feature>
<proteinExistence type="predicted"/>
<dbReference type="EMBL" id="ML986580">
    <property type="protein sequence ID" value="KAF2270058.1"/>
    <property type="molecule type" value="Genomic_DNA"/>
</dbReference>
<sequence length="237" mass="25674">MRKVGLDKSLLDNVSQSFCDFCGASIPSEFLFLKFYIEFLKSAQMPREFVSHVGAMTDVTSLQDKFISSKGLNEVSAMPSGDTLQPFPSDLLDMIDRKWPYQTYAPARQPGQHTTLTLLECETCTKVAALYVASLQWYPRPLGTQKPLDYTFNPAPESASRNSSAQSPTPSTKRSSTTSEQPLSTTLVPSSSTRIPPAITEGPPPFQQTTSLSASCKRIGGAVVCPTTNESSTGAGD</sequence>
<comment type="caution">
    <text evidence="2">The sequence shown here is derived from an EMBL/GenBank/DDBJ whole genome shotgun (WGS) entry which is preliminary data.</text>
</comment>
<reference evidence="3" key="1">
    <citation type="journal article" date="2020" name="Stud. Mycol.">
        <title>101 Dothideomycetes genomes: A test case for predicting lifestyles and emergence of pathogens.</title>
        <authorList>
            <person name="Haridas S."/>
            <person name="Albert R."/>
            <person name="Binder M."/>
            <person name="Bloem J."/>
            <person name="LaButti K."/>
            <person name="Salamov A."/>
            <person name="Andreopoulos B."/>
            <person name="Baker S."/>
            <person name="Barry K."/>
            <person name="Bills G."/>
            <person name="Bluhm B."/>
            <person name="Cannon C."/>
            <person name="Castanera R."/>
            <person name="Culley D."/>
            <person name="Daum C."/>
            <person name="Ezra D."/>
            <person name="Gonzalez J."/>
            <person name="Henrissat B."/>
            <person name="Kuo A."/>
            <person name="Liang C."/>
            <person name="Lipzen A."/>
            <person name="Lutzoni F."/>
            <person name="Magnuson J."/>
            <person name="Mondo S."/>
            <person name="Nolan M."/>
            <person name="Ohm R."/>
            <person name="Pangilinan J."/>
            <person name="Park H.-J."/>
            <person name="Ramirez L."/>
            <person name="Alfaro M."/>
            <person name="Sun H."/>
            <person name="Tritt A."/>
            <person name="Yoshinaga Y."/>
            <person name="Zwiers L.-H."/>
            <person name="Turgeon B."/>
            <person name="Goodwin S."/>
            <person name="Spatafora J."/>
            <person name="Crous P."/>
            <person name="Grigoriev I."/>
        </authorList>
    </citation>
    <scope>NUCLEOTIDE SEQUENCE [LARGE SCALE GENOMIC DNA]</scope>
    <source>
        <strain evidence="3">CBS 304.66</strain>
    </source>
</reference>
<protein>
    <submittedName>
        <fullName evidence="2">Uncharacterized protein</fullName>
    </submittedName>
</protein>
<dbReference type="AlphaFoldDB" id="A0A9P4NBD9"/>
<evidence type="ECO:0000256" key="1">
    <source>
        <dbReference type="SAM" id="MobiDB-lite"/>
    </source>
</evidence>
<gene>
    <name evidence="2" type="ORF">CC78DRAFT_528560</name>
</gene>
<evidence type="ECO:0000313" key="2">
    <source>
        <dbReference type="EMBL" id="KAF2270058.1"/>
    </source>
</evidence>
<organism evidence="2 3">
    <name type="scientific">Lojkania enalia</name>
    <dbReference type="NCBI Taxonomy" id="147567"/>
    <lineage>
        <taxon>Eukaryota</taxon>
        <taxon>Fungi</taxon>
        <taxon>Dikarya</taxon>
        <taxon>Ascomycota</taxon>
        <taxon>Pezizomycotina</taxon>
        <taxon>Dothideomycetes</taxon>
        <taxon>Pleosporomycetidae</taxon>
        <taxon>Pleosporales</taxon>
        <taxon>Pleosporales incertae sedis</taxon>
        <taxon>Lojkania</taxon>
    </lineage>
</organism>
<accession>A0A9P4NBD9</accession>
<evidence type="ECO:0000313" key="3">
    <source>
        <dbReference type="Proteomes" id="UP000800093"/>
    </source>
</evidence>
<dbReference type="OrthoDB" id="3799902at2759"/>
<feature type="compositionally biased region" description="Low complexity" evidence="1">
    <location>
        <begin position="167"/>
        <end position="193"/>
    </location>
</feature>
<dbReference type="Proteomes" id="UP000800093">
    <property type="component" value="Unassembled WGS sequence"/>
</dbReference>